<protein>
    <submittedName>
        <fullName evidence="2">UL0.5 protein</fullName>
    </submittedName>
</protein>
<sequence>MRKPLRGCVGRPGSEPPRLWAGGSGLWCGVGAAGGRLVLCVARPRPRTVLMPAFAPRRERSTLLLRGRRNGPRPVHPTSHNRQTFVH</sequence>
<evidence type="ECO:0000313" key="2">
    <source>
        <dbReference type="EMBL" id="AKJ80178.1"/>
    </source>
</evidence>
<name>A0A0G3F655_BHV1</name>
<proteinExistence type="predicted"/>
<feature type="compositionally biased region" description="Polar residues" evidence="1">
    <location>
        <begin position="78"/>
        <end position="87"/>
    </location>
</feature>
<gene>
    <name evidence="2" type="primary">UL0.5</name>
</gene>
<reference evidence="2" key="1">
    <citation type="submission" date="2015-01" db="EMBL/GenBank/DDBJ databases">
        <title>Cloning and Sequence Analysis of UL0.5 Gene of Bovine herpesvirus 1.</title>
        <authorList>
            <person name="Ramakrishnan M.A."/>
            <person name="Pundkar C.Y."/>
            <person name="Mageswary R."/>
            <person name="Chandra Sekar S."/>
            <person name="Minhas S.K."/>
            <person name="Shivachandra S.B."/>
            <person name="Pandey A.B."/>
        </authorList>
    </citation>
    <scope>NUCLEOTIDE SEQUENCE</scope>
    <source>
        <strain evidence="2">IBR 216 II/1976/India</strain>
    </source>
</reference>
<accession>A0A0G3F655</accession>
<evidence type="ECO:0000256" key="1">
    <source>
        <dbReference type="SAM" id="MobiDB-lite"/>
    </source>
</evidence>
<organism evidence="2">
    <name type="scientific">Bovine herpesvirus 1</name>
    <name type="common">BoHV-1</name>
    <dbReference type="NCBI Taxonomy" id="10320"/>
    <lineage>
        <taxon>Viruses</taxon>
        <taxon>Duplodnaviria</taxon>
        <taxon>Heunggongvirae</taxon>
        <taxon>Peploviricota</taxon>
        <taxon>Herviviricetes</taxon>
        <taxon>Herpesvirales</taxon>
        <taxon>Orthoherpesviridae</taxon>
        <taxon>Alphaherpesvirinae</taxon>
        <taxon>Varicellovirus</taxon>
        <taxon>Varicellovirus bovinealpha1</taxon>
    </lineage>
</organism>
<feature type="region of interest" description="Disordered" evidence="1">
    <location>
        <begin position="61"/>
        <end position="87"/>
    </location>
</feature>
<dbReference type="EMBL" id="KP420207">
    <property type="protein sequence ID" value="AKJ80178.1"/>
    <property type="molecule type" value="Genomic_DNA"/>
</dbReference>